<dbReference type="Proteomes" id="UP000243217">
    <property type="component" value="Unassembled WGS sequence"/>
</dbReference>
<name>A0A1V9Y8B4_9STRA</name>
<sequence length="421" mass="49912">MASKRKAESTLRRFETFVEVATIYHDIYCTNTSFTNLPKTFLVPNEEPWPEHLRCLRLNTCQVRSHYKTNTLHPDTLNALHAINFVFDLGQLKWELKLLALKTYKKLYRDLCVPQDFQIPTYDPEWPRDLWGMRLGLVVRTIRQRIRPNSQRYDELSELGFVWNAFDMTWELKLLAMSIYKQKYGNLLVTYAFKVPKNDPTWPEETWGLTLGHAVHNIRQGYDSISNERKIQLNSLGFVWDCLDLSWEIRLTALQAYRTNYGHLRVPFGFVVPNHDPQWPQKVWKMKLGHVVHNMRQKLEEMPEERRHALDNIGFVWNVSAQSWDMQLLALRIYVSTYGHCDILRDFRIPIQDDRWPSSLWNMQLGEFVENLHSEQNTLTTQQQAQLTDIGFVWRESLPYHRIHICEGFSVPRTTRSVTES</sequence>
<dbReference type="OrthoDB" id="70932at2759"/>
<reference evidence="2 3" key="1">
    <citation type="journal article" date="2014" name="Genome Biol. Evol.">
        <title>The secreted proteins of Achlya hypogyna and Thraustotheca clavata identify the ancestral oomycete secretome and reveal gene acquisitions by horizontal gene transfer.</title>
        <authorList>
            <person name="Misner I."/>
            <person name="Blouin N."/>
            <person name="Leonard G."/>
            <person name="Richards T.A."/>
            <person name="Lane C.E."/>
        </authorList>
    </citation>
    <scope>NUCLEOTIDE SEQUENCE [LARGE SCALE GENOMIC DNA]</scope>
    <source>
        <strain evidence="2 3">ATCC 34112</strain>
    </source>
</reference>
<feature type="domain" description="Helicase-associated" evidence="1">
    <location>
        <begin position="322"/>
        <end position="392"/>
    </location>
</feature>
<dbReference type="InterPro" id="IPR005114">
    <property type="entry name" value="Helicase_assoc"/>
</dbReference>
<comment type="caution">
    <text evidence="2">The sequence shown here is derived from an EMBL/GenBank/DDBJ whole genome shotgun (WGS) entry which is preliminary data.</text>
</comment>
<dbReference type="PANTHER" id="PTHR37066:SF1">
    <property type="entry name" value="LNS2_PITP DOMAIN-CONTAINING PROTEIN"/>
    <property type="match status" value="1"/>
</dbReference>
<organism evidence="2 3">
    <name type="scientific">Thraustotheca clavata</name>
    <dbReference type="NCBI Taxonomy" id="74557"/>
    <lineage>
        <taxon>Eukaryota</taxon>
        <taxon>Sar</taxon>
        <taxon>Stramenopiles</taxon>
        <taxon>Oomycota</taxon>
        <taxon>Saprolegniomycetes</taxon>
        <taxon>Saprolegniales</taxon>
        <taxon>Achlyaceae</taxon>
        <taxon>Thraustotheca</taxon>
    </lineage>
</organism>
<evidence type="ECO:0000313" key="3">
    <source>
        <dbReference type="Proteomes" id="UP000243217"/>
    </source>
</evidence>
<dbReference type="AlphaFoldDB" id="A0A1V9Y8B4"/>
<dbReference type="Gene3D" id="6.10.140.530">
    <property type="match status" value="1"/>
</dbReference>
<evidence type="ECO:0000259" key="1">
    <source>
        <dbReference type="Pfam" id="PF03457"/>
    </source>
</evidence>
<keyword evidence="3" id="KW-1185">Reference proteome</keyword>
<accession>A0A1V9Y8B4</accession>
<dbReference type="PANTHER" id="PTHR37066">
    <property type="entry name" value="HELICASE-ASSOCIATED"/>
    <property type="match status" value="1"/>
</dbReference>
<dbReference type="EMBL" id="JNBS01004861">
    <property type="protein sequence ID" value="OQR81962.1"/>
    <property type="molecule type" value="Genomic_DNA"/>
</dbReference>
<protein>
    <recommendedName>
        <fullName evidence="1">Helicase-associated domain-containing protein</fullName>
    </recommendedName>
</protein>
<evidence type="ECO:0000313" key="2">
    <source>
        <dbReference type="EMBL" id="OQR81962.1"/>
    </source>
</evidence>
<dbReference type="Pfam" id="PF03457">
    <property type="entry name" value="HA"/>
    <property type="match status" value="3"/>
</dbReference>
<feature type="domain" description="Helicase-associated" evidence="1">
    <location>
        <begin position="244"/>
        <end position="315"/>
    </location>
</feature>
<proteinExistence type="predicted"/>
<gene>
    <name evidence="2" type="ORF">THRCLA_11257</name>
</gene>
<feature type="domain" description="Helicase-associated" evidence="1">
    <location>
        <begin position="167"/>
        <end position="238"/>
    </location>
</feature>
<dbReference type="STRING" id="74557.A0A1V9Y8B4"/>